<dbReference type="Pfam" id="PF06990">
    <property type="entry name" value="Gal-3-0_sulfotr"/>
    <property type="match status" value="2"/>
</dbReference>
<dbReference type="InterPro" id="IPR027417">
    <property type="entry name" value="P-loop_NTPase"/>
</dbReference>
<name>E4XA50_OIKDI</name>
<evidence type="ECO:0000256" key="2">
    <source>
        <dbReference type="ARBA" id="ARBA00008124"/>
    </source>
</evidence>
<evidence type="ECO:0000256" key="10">
    <source>
        <dbReference type="SAM" id="Phobius"/>
    </source>
</evidence>
<feature type="transmembrane region" description="Helical" evidence="10">
    <location>
        <begin position="6"/>
        <end position="24"/>
    </location>
</feature>
<keyword evidence="9" id="KW-0325">Glycoprotein</keyword>
<reference evidence="11" key="1">
    <citation type="journal article" date="2010" name="Science">
        <title>Plasticity of animal genome architecture unmasked by rapid evolution of a pelagic tunicate.</title>
        <authorList>
            <person name="Denoeud F."/>
            <person name="Henriet S."/>
            <person name="Mungpakdee S."/>
            <person name="Aury J.M."/>
            <person name="Da Silva C."/>
            <person name="Brinkmann H."/>
            <person name="Mikhaleva J."/>
            <person name="Olsen L.C."/>
            <person name="Jubin C."/>
            <person name="Canestro C."/>
            <person name="Bouquet J.M."/>
            <person name="Danks G."/>
            <person name="Poulain J."/>
            <person name="Campsteijn C."/>
            <person name="Adamski M."/>
            <person name="Cross I."/>
            <person name="Yadetie F."/>
            <person name="Muffato M."/>
            <person name="Louis A."/>
            <person name="Butcher S."/>
            <person name="Tsagkogeorga G."/>
            <person name="Konrad A."/>
            <person name="Singh S."/>
            <person name="Jensen M.F."/>
            <person name="Cong E.H."/>
            <person name="Eikeseth-Otteraa H."/>
            <person name="Noel B."/>
            <person name="Anthouard V."/>
            <person name="Porcel B.M."/>
            <person name="Kachouri-Lafond R."/>
            <person name="Nishino A."/>
            <person name="Ugolini M."/>
            <person name="Chourrout P."/>
            <person name="Nishida H."/>
            <person name="Aasland R."/>
            <person name="Huzurbazar S."/>
            <person name="Westhof E."/>
            <person name="Delsuc F."/>
            <person name="Lehrach H."/>
            <person name="Reinhardt R."/>
            <person name="Weissenbach J."/>
            <person name="Roy S.W."/>
            <person name="Artiguenave F."/>
            <person name="Postlethwait J.H."/>
            <person name="Manak J.R."/>
            <person name="Thompson E.M."/>
            <person name="Jaillon O."/>
            <person name="Du Pasquier L."/>
            <person name="Boudinot P."/>
            <person name="Liberles D.A."/>
            <person name="Volff J.N."/>
            <person name="Philippe H."/>
            <person name="Lenhard B."/>
            <person name="Roest Crollius H."/>
            <person name="Wincker P."/>
            <person name="Chourrout D."/>
        </authorList>
    </citation>
    <scope>NUCLEOTIDE SEQUENCE [LARGE SCALE GENOMIC DNA]</scope>
</reference>
<sequence>MNSAKFYFSLIYTSVLFILSIYLFNSRESDAKTRQANTSPKVDYILNYDYGENVNSDEEVDDSVAEDGIRIGKDGFSIQDSSCTPPGGMVFLKKHKSASSTLQTVAKNFCRYYSIPSESPPVGSVSGGYPGPFQPQFLGAPRHPKPLAISTHQVFNYEIEMDIFPENAFFLTSVREPFSLFRSMFEYFYRRWDSEAAVRNRKCGFTCWGAPYAHWLAEGPAESRVRFGAEISEYLDRLPKIFNKSDPWAFRAKNFQAFELGLDWTRDDKKYVNGKINELTQAFDLILLAEYFYESLVLLREKLCLPWTAMYARSRMVSKPYTKEPFTSSQTNTLKKFYAQDFQIYKYFNQTLQKKISAYGRARMSHDARKLRQMYALCDRQPKRCSFSRPQGRTHKGDPVDNSVVNASALIKYMEAHQGSCEWGAFAKLKNNQPTGCGQDEVLFPKV</sequence>
<evidence type="ECO:0000256" key="6">
    <source>
        <dbReference type="ARBA" id="ARBA00022989"/>
    </source>
</evidence>
<evidence type="ECO:0000256" key="7">
    <source>
        <dbReference type="ARBA" id="ARBA00023034"/>
    </source>
</evidence>
<proteinExistence type="inferred from homology"/>
<evidence type="ECO:0000256" key="3">
    <source>
        <dbReference type="ARBA" id="ARBA00022679"/>
    </source>
</evidence>
<dbReference type="PANTHER" id="PTHR14647">
    <property type="entry name" value="GALACTOSE-3-O-SULFOTRANSFERASE"/>
    <property type="match status" value="1"/>
</dbReference>
<keyword evidence="3" id="KW-0808">Transferase</keyword>
<dbReference type="InParanoid" id="E4XA50"/>
<evidence type="ECO:0000256" key="9">
    <source>
        <dbReference type="ARBA" id="ARBA00023180"/>
    </source>
</evidence>
<dbReference type="GO" id="GO:0001733">
    <property type="term" value="F:galactosylceramide sulfotransferase activity"/>
    <property type="evidence" value="ECO:0007669"/>
    <property type="project" value="InterPro"/>
</dbReference>
<organism evidence="11">
    <name type="scientific">Oikopleura dioica</name>
    <name type="common">Tunicate</name>
    <dbReference type="NCBI Taxonomy" id="34765"/>
    <lineage>
        <taxon>Eukaryota</taxon>
        <taxon>Metazoa</taxon>
        <taxon>Chordata</taxon>
        <taxon>Tunicata</taxon>
        <taxon>Appendicularia</taxon>
        <taxon>Copelata</taxon>
        <taxon>Oikopleuridae</taxon>
        <taxon>Oikopleura</taxon>
    </lineage>
</organism>
<protein>
    <recommendedName>
        <fullName evidence="13">Galactose-3-O-sulfotransferase 2-like</fullName>
    </recommendedName>
</protein>
<keyword evidence="6 10" id="KW-1133">Transmembrane helix</keyword>
<evidence type="ECO:0000256" key="4">
    <source>
        <dbReference type="ARBA" id="ARBA00022692"/>
    </source>
</evidence>
<keyword evidence="7" id="KW-0333">Golgi apparatus</keyword>
<accession>E4XA50</accession>
<dbReference type="GO" id="GO:0009247">
    <property type="term" value="P:glycolipid biosynthetic process"/>
    <property type="evidence" value="ECO:0007669"/>
    <property type="project" value="InterPro"/>
</dbReference>
<dbReference type="InterPro" id="IPR009729">
    <property type="entry name" value="Gal-3-0_sulfotransfrase"/>
</dbReference>
<comment type="similarity">
    <text evidence="2">Belongs to the galactose-3-O-sulfotransferase family.</text>
</comment>
<keyword evidence="12" id="KW-1185">Reference proteome</keyword>
<dbReference type="OrthoDB" id="10305138at2759"/>
<evidence type="ECO:0000313" key="11">
    <source>
        <dbReference type="EMBL" id="CBY08413.1"/>
    </source>
</evidence>
<keyword evidence="5" id="KW-0735">Signal-anchor</keyword>
<evidence type="ECO:0000313" key="12">
    <source>
        <dbReference type="Proteomes" id="UP000001307"/>
    </source>
</evidence>
<dbReference type="Gene3D" id="3.40.50.300">
    <property type="entry name" value="P-loop containing nucleotide triphosphate hydrolases"/>
    <property type="match status" value="1"/>
</dbReference>
<keyword evidence="4 10" id="KW-0812">Transmembrane</keyword>
<evidence type="ECO:0000256" key="1">
    <source>
        <dbReference type="ARBA" id="ARBA00004323"/>
    </source>
</evidence>
<dbReference type="GO" id="GO:0000139">
    <property type="term" value="C:Golgi membrane"/>
    <property type="evidence" value="ECO:0007669"/>
    <property type="project" value="UniProtKB-SubCell"/>
</dbReference>
<evidence type="ECO:0008006" key="13">
    <source>
        <dbReference type="Google" id="ProtNLM"/>
    </source>
</evidence>
<evidence type="ECO:0000256" key="5">
    <source>
        <dbReference type="ARBA" id="ARBA00022968"/>
    </source>
</evidence>
<dbReference type="AlphaFoldDB" id="E4XA50"/>
<dbReference type="PANTHER" id="PTHR14647:SF87">
    <property type="entry name" value="PUTATIVE-RELATED"/>
    <property type="match status" value="1"/>
</dbReference>
<dbReference type="Proteomes" id="UP000001307">
    <property type="component" value="Unassembled WGS sequence"/>
</dbReference>
<evidence type="ECO:0000256" key="8">
    <source>
        <dbReference type="ARBA" id="ARBA00023136"/>
    </source>
</evidence>
<comment type="subcellular location">
    <subcellularLocation>
        <location evidence="1">Golgi apparatus membrane</location>
        <topology evidence="1">Single-pass type II membrane protein</topology>
    </subcellularLocation>
</comment>
<keyword evidence="8 10" id="KW-0472">Membrane</keyword>
<dbReference type="EMBL" id="FN653031">
    <property type="protein sequence ID" value="CBY08413.1"/>
    <property type="molecule type" value="Genomic_DNA"/>
</dbReference>
<gene>
    <name evidence="11" type="ORF">GSOID_T00004980001</name>
</gene>